<dbReference type="Proteomes" id="UP000604046">
    <property type="component" value="Unassembled WGS sequence"/>
</dbReference>
<protein>
    <recommendedName>
        <fullName evidence="3">Retrovirus-related Pol polyprotein from transposon TNT 1-94</fullName>
    </recommendedName>
</protein>
<name>A0A812TNJ7_9DINO</name>
<evidence type="ECO:0008006" key="3">
    <source>
        <dbReference type="Google" id="ProtNLM"/>
    </source>
</evidence>
<organism evidence="1 2">
    <name type="scientific">Symbiodinium natans</name>
    <dbReference type="NCBI Taxonomy" id="878477"/>
    <lineage>
        <taxon>Eukaryota</taxon>
        <taxon>Sar</taxon>
        <taxon>Alveolata</taxon>
        <taxon>Dinophyceae</taxon>
        <taxon>Suessiales</taxon>
        <taxon>Symbiodiniaceae</taxon>
        <taxon>Symbiodinium</taxon>
    </lineage>
</organism>
<proteinExistence type="predicted"/>
<evidence type="ECO:0000313" key="1">
    <source>
        <dbReference type="EMBL" id="CAE7530778.1"/>
    </source>
</evidence>
<reference evidence="1" key="1">
    <citation type="submission" date="2021-02" db="EMBL/GenBank/DDBJ databases">
        <authorList>
            <person name="Dougan E. K."/>
            <person name="Rhodes N."/>
            <person name="Thang M."/>
            <person name="Chan C."/>
        </authorList>
    </citation>
    <scope>NUCLEOTIDE SEQUENCE</scope>
</reference>
<gene>
    <name evidence="1" type="ORF">SNAT2548_LOCUS29733</name>
</gene>
<comment type="caution">
    <text evidence="1">The sequence shown here is derived from an EMBL/GenBank/DDBJ whole genome shotgun (WGS) entry which is preliminary data.</text>
</comment>
<dbReference type="EMBL" id="CAJNDS010002574">
    <property type="protein sequence ID" value="CAE7530778.1"/>
    <property type="molecule type" value="Genomic_DNA"/>
</dbReference>
<dbReference type="OrthoDB" id="413361at2759"/>
<dbReference type="AlphaFoldDB" id="A0A812TNJ7"/>
<keyword evidence="2" id="KW-1185">Reference proteome</keyword>
<sequence length="760" mass="86255">MCLLQHPWKTCFHSQVQWCHQALLWRQTRPAMFVEERASKVPRIRTVSFGNKDYDLNDEPFEFVDAEWSDFEFVDPDYDKSSSTEPDLAVQNEAGQSVDASALWFPDSGCEPSLSESELFELDRIADAVEVNRLIQKGVLRPSSEKDNVSSMKSLSTKMVRTWRSKKRNGVPHDLRRSRLVAREYRWLEEKQGLFSPSTTTNMVKLIPILFLLWREEPVVADLPKDCMLQGQYVFEKCVPGQRDGAQRWFGYYVQFLSSKFNALESCVENPAIMRVPEGPMIMHVDDGLTLAPLTWLKQKYIPTLQSRFEISVEIAYKNGDVFSFLKRKHTILESGILVETSSSYIRHMAEVLDVKHGSKYNTPYFPELIREDVSGPLDPVRAGKFRSALGIALYLSSDRLDICYSVRLLAGFMANPSEQAWKGLIRLTKYLLNTAECGTLLSPKLPGSSVFREASHDDVNHRMEIYSDSDWSGRLLWLQQSVREKVLDVGAIASAYNLGDLSTKMHSANRLRALLFLHGFVDALTGAAVGEDDFARMALQEQAKLQVKRVRVEYARQHGVTGSLKGELGKLTKQVALLTLLCLPTTSEAAEAGIPYQRYGMSNMTWATVLLCCCLCIYRALSWARDLHGFDMNSLLEMSSQDFASKVIMGCVFLCGLMPECTMEQYMCFFLLVVVWTMHRYILRLECELKATCTEPVSREPMGARSSVNVKVVIPQELFVTLHGECFHHKSCGVLKTSRNPSKRLSLCSHCKDMLKNAE</sequence>
<accession>A0A812TNJ7</accession>
<evidence type="ECO:0000313" key="2">
    <source>
        <dbReference type="Proteomes" id="UP000604046"/>
    </source>
</evidence>